<dbReference type="Pfam" id="PF00665">
    <property type="entry name" value="rve"/>
    <property type="match status" value="1"/>
</dbReference>
<evidence type="ECO:0000259" key="2">
    <source>
        <dbReference type="PROSITE" id="PS50994"/>
    </source>
</evidence>
<dbReference type="NCBIfam" id="NF033516">
    <property type="entry name" value="transpos_IS3"/>
    <property type="match status" value="1"/>
</dbReference>
<evidence type="ECO:0000313" key="3">
    <source>
        <dbReference type="EMBL" id="KFZ27759.1"/>
    </source>
</evidence>
<reference evidence="3 4" key="1">
    <citation type="submission" date="2014-06" db="EMBL/GenBank/DDBJ databases">
        <title>Draft genome sequence of Idiomarina sp. MCCC 1A10513.</title>
        <authorList>
            <person name="Du J."/>
            <person name="Lai Q."/>
            <person name="Shao Z."/>
        </authorList>
    </citation>
    <scope>NUCLEOTIDE SEQUENCE [LARGE SCALE GENOMIC DNA]</scope>
    <source>
        <strain evidence="3 4">MCCC 1A10513</strain>
    </source>
</reference>
<sequence length="344" mass="39376">MRLLDYFNEAVNNGASRHQAAHVMCISQRTLKRWANNPTPDKRPTTAPVKQPRQLSEDEEQRILMVCNLPQYADLPASQIVPLLADKGVYIGSESTIYRVLKKHRQLTHRGKAKPRNKHPLPTSYTASGPNQVYTWDISYCPSNVKGVFWYLYLILDIYSRKIVGWEVHETESGELAKQLVERTLLREGCWHNPPVLHSDNGAPMTSSTLKSRLANLGMAMSHNRPRVSNDNPYSESLFRTVKYCPKWPRKGFNSLSHVRQWMMDFVNVYNEHHLHSGINFVTPGSRHRGEDNAILAARAALYEQQKRSRPERWSGNTRNWTPVGDVALNPSNVEEIKRNTAVA</sequence>
<dbReference type="InterPro" id="IPR050900">
    <property type="entry name" value="Transposase_IS3/IS150/IS904"/>
</dbReference>
<dbReference type="InterPro" id="IPR036397">
    <property type="entry name" value="RNaseH_sf"/>
</dbReference>
<name>A0A094IPJ2_9GAMM</name>
<dbReference type="Gene3D" id="3.30.420.10">
    <property type="entry name" value="Ribonuclease H-like superfamily/Ribonuclease H"/>
    <property type="match status" value="1"/>
</dbReference>
<protein>
    <submittedName>
        <fullName evidence="3">Integrase</fullName>
    </submittedName>
</protein>
<dbReference type="AlphaFoldDB" id="A0A094IPJ2"/>
<feature type="domain" description="Integrase catalytic" evidence="2">
    <location>
        <begin position="126"/>
        <end position="292"/>
    </location>
</feature>
<dbReference type="Proteomes" id="UP000053718">
    <property type="component" value="Unassembled WGS sequence"/>
</dbReference>
<dbReference type="PANTHER" id="PTHR46889:SF4">
    <property type="entry name" value="TRANSPOSASE INSO FOR INSERTION SEQUENCE ELEMENT IS911B-RELATED"/>
    <property type="match status" value="1"/>
</dbReference>
<dbReference type="STRING" id="1517416.IDAT_12940"/>
<proteinExistence type="predicted"/>
<comment type="caution">
    <text evidence="3">The sequence shown here is derived from an EMBL/GenBank/DDBJ whole genome shotgun (WGS) entry which is preliminary data.</text>
</comment>
<organism evidence="3 4">
    <name type="scientific">Pseudidiomarina atlantica</name>
    <dbReference type="NCBI Taxonomy" id="1517416"/>
    <lineage>
        <taxon>Bacteria</taxon>
        <taxon>Pseudomonadati</taxon>
        <taxon>Pseudomonadota</taxon>
        <taxon>Gammaproteobacteria</taxon>
        <taxon>Alteromonadales</taxon>
        <taxon>Idiomarinaceae</taxon>
        <taxon>Pseudidiomarina</taxon>
    </lineage>
</organism>
<feature type="region of interest" description="Disordered" evidence="1">
    <location>
        <begin position="34"/>
        <end position="55"/>
    </location>
</feature>
<dbReference type="InterPro" id="IPR009057">
    <property type="entry name" value="Homeodomain-like_sf"/>
</dbReference>
<dbReference type="SUPFAM" id="SSF53098">
    <property type="entry name" value="Ribonuclease H-like"/>
    <property type="match status" value="1"/>
</dbReference>
<dbReference type="PANTHER" id="PTHR46889">
    <property type="entry name" value="TRANSPOSASE INSF FOR INSERTION SEQUENCE IS3B-RELATED"/>
    <property type="match status" value="1"/>
</dbReference>
<dbReference type="PROSITE" id="PS50994">
    <property type="entry name" value="INTEGRASE"/>
    <property type="match status" value="1"/>
</dbReference>
<gene>
    <name evidence="3" type="ORF">IDAT_12940</name>
</gene>
<accession>A0A094IPJ2</accession>
<dbReference type="InterPro" id="IPR048020">
    <property type="entry name" value="Transpos_IS3"/>
</dbReference>
<evidence type="ECO:0000256" key="1">
    <source>
        <dbReference type="SAM" id="MobiDB-lite"/>
    </source>
</evidence>
<dbReference type="SUPFAM" id="SSF46689">
    <property type="entry name" value="Homeodomain-like"/>
    <property type="match status" value="1"/>
</dbReference>
<dbReference type="GO" id="GO:0015074">
    <property type="term" value="P:DNA integration"/>
    <property type="evidence" value="ECO:0007669"/>
    <property type="project" value="InterPro"/>
</dbReference>
<dbReference type="eggNOG" id="COG2801">
    <property type="taxonomic scope" value="Bacteria"/>
</dbReference>
<dbReference type="InterPro" id="IPR001584">
    <property type="entry name" value="Integrase_cat-core"/>
</dbReference>
<dbReference type="InterPro" id="IPR012337">
    <property type="entry name" value="RNaseH-like_sf"/>
</dbReference>
<dbReference type="GO" id="GO:0003676">
    <property type="term" value="F:nucleic acid binding"/>
    <property type="evidence" value="ECO:0007669"/>
    <property type="project" value="InterPro"/>
</dbReference>
<keyword evidence="4" id="KW-1185">Reference proteome</keyword>
<dbReference type="EMBL" id="JPIN01000033">
    <property type="protein sequence ID" value="KFZ27759.1"/>
    <property type="molecule type" value="Genomic_DNA"/>
</dbReference>
<feature type="region of interest" description="Disordered" evidence="1">
    <location>
        <begin position="306"/>
        <end position="327"/>
    </location>
</feature>
<evidence type="ECO:0000313" key="4">
    <source>
        <dbReference type="Proteomes" id="UP000053718"/>
    </source>
</evidence>